<dbReference type="Gene3D" id="1.25.40.20">
    <property type="entry name" value="Ankyrin repeat-containing domain"/>
    <property type="match status" value="1"/>
</dbReference>
<dbReference type="Pfam" id="PF12796">
    <property type="entry name" value="Ank_2"/>
    <property type="match status" value="1"/>
</dbReference>
<evidence type="ECO:0000313" key="2">
    <source>
        <dbReference type="EMBL" id="OON23697.1"/>
    </source>
</evidence>
<keyword evidence="1" id="KW-0040">ANK repeat</keyword>
<feature type="non-terminal residue" evidence="2">
    <location>
        <position position="126"/>
    </location>
</feature>
<dbReference type="PANTHER" id="PTHR22677:SF4">
    <property type="entry name" value="USHER SYNDROME TYPE-1G PROTEIN-LIKE PROTEIN"/>
    <property type="match status" value="1"/>
</dbReference>
<accession>A0A1S8XAF6</accession>
<protein>
    <submittedName>
        <fullName evidence="2">Ankyrin repeat protein</fullName>
    </submittedName>
</protein>
<organism evidence="2 3">
    <name type="scientific">Opisthorchis viverrini</name>
    <name type="common">Southeast Asian liver fluke</name>
    <dbReference type="NCBI Taxonomy" id="6198"/>
    <lineage>
        <taxon>Eukaryota</taxon>
        <taxon>Metazoa</taxon>
        <taxon>Spiralia</taxon>
        <taxon>Lophotrochozoa</taxon>
        <taxon>Platyhelminthes</taxon>
        <taxon>Trematoda</taxon>
        <taxon>Digenea</taxon>
        <taxon>Opisthorchiida</taxon>
        <taxon>Opisthorchiata</taxon>
        <taxon>Opisthorchiidae</taxon>
        <taxon>Opisthorchis</taxon>
    </lineage>
</organism>
<evidence type="ECO:0000256" key="1">
    <source>
        <dbReference type="PROSITE-ProRule" id="PRU00023"/>
    </source>
</evidence>
<dbReference type="EMBL" id="KV891503">
    <property type="protein sequence ID" value="OON23697.1"/>
    <property type="molecule type" value="Genomic_DNA"/>
</dbReference>
<dbReference type="PROSITE" id="PS50297">
    <property type="entry name" value="ANK_REP_REGION"/>
    <property type="match status" value="1"/>
</dbReference>
<dbReference type="InterPro" id="IPR002110">
    <property type="entry name" value="Ankyrin_rpt"/>
</dbReference>
<sequence length="126" mass="14373">MVRFLLEVTHATDINLPTQMGFTPLHLATQQGHSQIVSLLLEMGADGNLRNQQGLTPAHIARRQHFVTIFDILKTVTTTVVSWEEEQEELDGTLLLQQPDFMREHPLESDDEGTEVSIWRILQPIF</sequence>
<dbReference type="SMART" id="SM00248">
    <property type="entry name" value="ANK"/>
    <property type="match status" value="1"/>
</dbReference>
<dbReference type="Proteomes" id="UP000243686">
    <property type="component" value="Unassembled WGS sequence"/>
</dbReference>
<dbReference type="PROSITE" id="PS50088">
    <property type="entry name" value="ANK_REPEAT"/>
    <property type="match status" value="1"/>
</dbReference>
<reference evidence="2 3" key="1">
    <citation type="submission" date="2015-03" db="EMBL/GenBank/DDBJ databases">
        <title>Draft genome of the nematode, Opisthorchis viverrini.</title>
        <authorList>
            <person name="Mitreva M."/>
        </authorList>
    </citation>
    <scope>NUCLEOTIDE SEQUENCE [LARGE SCALE GENOMIC DNA]</scope>
    <source>
        <strain evidence="2">Khon Kaen</strain>
    </source>
</reference>
<dbReference type="InterPro" id="IPR036770">
    <property type="entry name" value="Ankyrin_rpt-contain_sf"/>
</dbReference>
<evidence type="ECO:0000313" key="3">
    <source>
        <dbReference type="Proteomes" id="UP000243686"/>
    </source>
</evidence>
<keyword evidence="3" id="KW-1185">Reference proteome</keyword>
<feature type="repeat" description="ANK" evidence="1">
    <location>
        <begin position="20"/>
        <end position="52"/>
    </location>
</feature>
<dbReference type="PANTHER" id="PTHR22677">
    <property type="entry name" value="ANKYRIN REPEAT DOMAIN-CONTAINING PROTEIN 60"/>
    <property type="match status" value="1"/>
</dbReference>
<name>A0A1S8XAF6_OPIVI</name>
<gene>
    <name evidence="2" type="ORF">X801_00382</name>
</gene>
<dbReference type="AlphaFoldDB" id="A0A1S8XAF6"/>
<proteinExistence type="predicted"/>
<dbReference type="InterPro" id="IPR039323">
    <property type="entry name" value="ANKRD_45/46/60"/>
</dbReference>
<dbReference type="SUPFAM" id="SSF48403">
    <property type="entry name" value="Ankyrin repeat"/>
    <property type="match status" value="1"/>
</dbReference>